<dbReference type="PANTHER" id="PTHR40942:SF4">
    <property type="entry name" value="CYTOCHROME C5"/>
    <property type="match status" value="1"/>
</dbReference>
<dbReference type="STRING" id="1938817.SAMN06296008_11562"/>
<keyword evidence="5 6" id="KW-0408">Iron</keyword>
<keyword evidence="8" id="KW-0472">Membrane</keyword>
<keyword evidence="4" id="KW-0249">Electron transport</keyword>
<evidence type="ECO:0000313" key="10">
    <source>
        <dbReference type="EMBL" id="SMC76144.1"/>
    </source>
</evidence>
<dbReference type="InterPro" id="IPR009056">
    <property type="entry name" value="Cyt_c-like_dom"/>
</dbReference>
<dbReference type="PRINTS" id="PR00607">
    <property type="entry name" value="CYTCHROMECIE"/>
</dbReference>
<dbReference type="SUPFAM" id="SSF46626">
    <property type="entry name" value="Cytochrome c"/>
    <property type="match status" value="1"/>
</dbReference>
<gene>
    <name evidence="10" type="ORF">SAMN06296008_11562</name>
</gene>
<evidence type="ECO:0000259" key="9">
    <source>
        <dbReference type="PROSITE" id="PS51007"/>
    </source>
</evidence>
<keyword evidence="8" id="KW-0812">Transmembrane</keyword>
<dbReference type="AlphaFoldDB" id="A0A1W2BTT8"/>
<evidence type="ECO:0000256" key="5">
    <source>
        <dbReference type="ARBA" id="ARBA00023004"/>
    </source>
</evidence>
<keyword evidence="1" id="KW-0813">Transport</keyword>
<evidence type="ECO:0000256" key="2">
    <source>
        <dbReference type="ARBA" id="ARBA00022617"/>
    </source>
</evidence>
<dbReference type="RefSeq" id="WP_084285411.1">
    <property type="nucleotide sequence ID" value="NZ_FWXJ01000015.1"/>
</dbReference>
<dbReference type="GO" id="GO:0020037">
    <property type="term" value="F:heme binding"/>
    <property type="evidence" value="ECO:0007669"/>
    <property type="project" value="InterPro"/>
</dbReference>
<keyword evidence="2 6" id="KW-0349">Heme</keyword>
<protein>
    <submittedName>
        <fullName evidence="10">Cytochrome C oxidase, cbb3-type, subunit III</fullName>
    </submittedName>
</protein>
<feature type="transmembrane region" description="Helical" evidence="8">
    <location>
        <begin position="15"/>
        <end position="37"/>
    </location>
</feature>
<organism evidence="10 11">
    <name type="scientific">Polynucleobacter kasalickyi</name>
    <dbReference type="NCBI Taxonomy" id="1938817"/>
    <lineage>
        <taxon>Bacteria</taxon>
        <taxon>Pseudomonadati</taxon>
        <taxon>Pseudomonadota</taxon>
        <taxon>Betaproteobacteria</taxon>
        <taxon>Burkholderiales</taxon>
        <taxon>Burkholderiaceae</taxon>
        <taxon>Polynucleobacter</taxon>
    </lineage>
</organism>
<evidence type="ECO:0000256" key="3">
    <source>
        <dbReference type="ARBA" id="ARBA00022723"/>
    </source>
</evidence>
<evidence type="ECO:0000256" key="6">
    <source>
        <dbReference type="PROSITE-ProRule" id="PRU00433"/>
    </source>
</evidence>
<accession>A0A1W2BTT8</accession>
<keyword evidence="8" id="KW-1133">Transmembrane helix</keyword>
<evidence type="ECO:0000256" key="4">
    <source>
        <dbReference type="ARBA" id="ARBA00022982"/>
    </source>
</evidence>
<evidence type="ECO:0000256" key="1">
    <source>
        <dbReference type="ARBA" id="ARBA00022448"/>
    </source>
</evidence>
<feature type="compositionally biased region" description="Basic and acidic residues" evidence="7">
    <location>
        <begin position="164"/>
        <end position="173"/>
    </location>
</feature>
<dbReference type="GO" id="GO:0005506">
    <property type="term" value="F:iron ion binding"/>
    <property type="evidence" value="ECO:0007669"/>
    <property type="project" value="InterPro"/>
</dbReference>
<evidence type="ECO:0000313" key="11">
    <source>
        <dbReference type="Proteomes" id="UP000192708"/>
    </source>
</evidence>
<reference evidence="10 11" key="1">
    <citation type="submission" date="2017-04" db="EMBL/GenBank/DDBJ databases">
        <authorList>
            <person name="Afonso C.L."/>
            <person name="Miller P.J."/>
            <person name="Scott M.A."/>
            <person name="Spackman E."/>
            <person name="Goraichik I."/>
            <person name="Dimitrov K.M."/>
            <person name="Suarez D.L."/>
            <person name="Swayne D.E."/>
        </authorList>
    </citation>
    <scope>NUCLEOTIDE SEQUENCE [LARGE SCALE GENOMIC DNA]</scope>
    <source>
        <strain evidence="10 11">VK13</strain>
    </source>
</reference>
<dbReference type="OrthoDB" id="9814708at2"/>
<dbReference type="PROSITE" id="PS51007">
    <property type="entry name" value="CYTC"/>
    <property type="match status" value="1"/>
</dbReference>
<keyword evidence="11" id="KW-1185">Reference proteome</keyword>
<dbReference type="Gene3D" id="1.10.760.10">
    <property type="entry name" value="Cytochrome c-like domain"/>
    <property type="match status" value="1"/>
</dbReference>
<feature type="region of interest" description="Disordered" evidence="7">
    <location>
        <begin position="153"/>
        <end position="173"/>
    </location>
</feature>
<evidence type="ECO:0000256" key="7">
    <source>
        <dbReference type="SAM" id="MobiDB-lite"/>
    </source>
</evidence>
<dbReference type="PANTHER" id="PTHR40942">
    <property type="match status" value="1"/>
</dbReference>
<evidence type="ECO:0000256" key="8">
    <source>
        <dbReference type="SAM" id="Phobius"/>
    </source>
</evidence>
<dbReference type="EMBL" id="FWXJ01000015">
    <property type="protein sequence ID" value="SMC76144.1"/>
    <property type="molecule type" value="Genomic_DNA"/>
</dbReference>
<dbReference type="GO" id="GO:0009055">
    <property type="term" value="F:electron transfer activity"/>
    <property type="evidence" value="ECO:0007669"/>
    <property type="project" value="InterPro"/>
</dbReference>
<proteinExistence type="predicted"/>
<dbReference type="InterPro" id="IPR036909">
    <property type="entry name" value="Cyt_c-like_dom_sf"/>
</dbReference>
<dbReference type="InterPro" id="IPR002323">
    <property type="entry name" value="Cyt_CIE"/>
</dbReference>
<sequence>MSEEHGNLIKSPKQLILMVIAAFFIPLVVILLLLTYANSHNKPSGSEDREIANRLIKPVANLDFKDANAPKVLKSGEEVYKSVCASCHGTGAAGAPVFGKSDAWGSRIGKGYATLLSHALKGYNAMPARGGAAPDDVSDFEIGRAIVYIANNSGGKLPEPVEPSSDKDAAKKK</sequence>
<keyword evidence="3 6" id="KW-0479">Metal-binding</keyword>
<dbReference type="Proteomes" id="UP000192708">
    <property type="component" value="Unassembled WGS sequence"/>
</dbReference>
<feature type="domain" description="Cytochrome c" evidence="9">
    <location>
        <begin position="71"/>
        <end position="153"/>
    </location>
</feature>
<dbReference type="Pfam" id="PF13442">
    <property type="entry name" value="Cytochrome_CBB3"/>
    <property type="match status" value="1"/>
</dbReference>
<name>A0A1W2BTT8_9BURK</name>